<protein>
    <recommendedName>
        <fullName evidence="6">Methyltransferase domain-containing protein</fullName>
    </recommendedName>
</protein>
<evidence type="ECO:0000256" key="2">
    <source>
        <dbReference type="ARBA" id="ARBA00022679"/>
    </source>
</evidence>
<sequence length="175" mass="20036">MIFLIGLELLLLVILVFAAINFWNIVFRGFAPFVKANQEVIDIIIDNIKPTKGQVIYELGAGTANFLRGLEAKYPEAKLIGIENSFYPYLLAKAKLRKLQSRIDLRRENLYKTDLHGASFIYCYLIPTMMPKLSEKIQKECRPGTIVISYIFSIPNLPIHKTIETKGGNIYFYEV</sequence>
<evidence type="ECO:0000313" key="5">
    <source>
        <dbReference type="Proteomes" id="UP000182860"/>
    </source>
</evidence>
<evidence type="ECO:0000256" key="1">
    <source>
        <dbReference type="ARBA" id="ARBA00022603"/>
    </source>
</evidence>
<keyword evidence="3" id="KW-0949">S-adenosyl-L-methionine</keyword>
<dbReference type="InterPro" id="IPR026170">
    <property type="entry name" value="FAM173A/B"/>
</dbReference>
<accession>A0A1J4T838</accession>
<dbReference type="Proteomes" id="UP000182860">
    <property type="component" value="Unassembled WGS sequence"/>
</dbReference>
<dbReference type="GO" id="GO:0032259">
    <property type="term" value="P:methylation"/>
    <property type="evidence" value="ECO:0007669"/>
    <property type="project" value="UniProtKB-KW"/>
</dbReference>
<proteinExistence type="predicted"/>
<keyword evidence="1" id="KW-0489">Methyltransferase</keyword>
<dbReference type="PANTHER" id="PTHR13610">
    <property type="entry name" value="METHYLTRANSFERASE DOMAIN-CONTAINING PROTEIN"/>
    <property type="match status" value="1"/>
</dbReference>
<dbReference type="AlphaFoldDB" id="A0A1J4T838"/>
<evidence type="ECO:0000313" key="4">
    <source>
        <dbReference type="EMBL" id="OIO07521.1"/>
    </source>
</evidence>
<keyword evidence="2" id="KW-0808">Transferase</keyword>
<gene>
    <name evidence="4" type="ORF">AUJ35_01915</name>
</gene>
<evidence type="ECO:0008006" key="6">
    <source>
        <dbReference type="Google" id="ProtNLM"/>
    </source>
</evidence>
<reference evidence="4 5" key="1">
    <citation type="journal article" date="2016" name="Environ. Microbiol.">
        <title>Genomic resolution of a cold subsurface aquifer community provides metabolic insights for novel microbes adapted to high CO concentrations.</title>
        <authorList>
            <person name="Probst A.J."/>
            <person name="Castelle C.J."/>
            <person name="Singh A."/>
            <person name="Brown C.T."/>
            <person name="Anantharaman K."/>
            <person name="Sharon I."/>
            <person name="Hug L.A."/>
            <person name="Burstein D."/>
            <person name="Emerson J.B."/>
            <person name="Thomas B.C."/>
            <person name="Banfield J.F."/>
        </authorList>
    </citation>
    <scope>NUCLEOTIDE SEQUENCE [LARGE SCALE GENOMIC DNA]</scope>
    <source>
        <strain evidence="4">CG1_02_41_21</strain>
    </source>
</reference>
<evidence type="ECO:0000256" key="3">
    <source>
        <dbReference type="ARBA" id="ARBA00022691"/>
    </source>
</evidence>
<dbReference type="PANTHER" id="PTHR13610:SF11">
    <property type="entry name" value="METHYLTRANSFERASE DOMAIN-CONTAINING PROTEIN"/>
    <property type="match status" value="1"/>
</dbReference>
<comment type="caution">
    <text evidence="4">The sequence shown here is derived from an EMBL/GenBank/DDBJ whole genome shotgun (WGS) entry which is preliminary data.</text>
</comment>
<organism evidence="4 5">
    <name type="scientific">Candidatus Falkowbacteria bacterium CG1_02_41_21</name>
    <dbReference type="NCBI Taxonomy" id="1805147"/>
    <lineage>
        <taxon>Bacteria</taxon>
        <taxon>Candidatus Falkowiibacteriota</taxon>
    </lineage>
</organism>
<dbReference type="GO" id="GO:0016279">
    <property type="term" value="F:protein-lysine N-methyltransferase activity"/>
    <property type="evidence" value="ECO:0007669"/>
    <property type="project" value="InterPro"/>
</dbReference>
<dbReference type="SUPFAM" id="SSF53335">
    <property type="entry name" value="S-adenosyl-L-methionine-dependent methyltransferases"/>
    <property type="match status" value="1"/>
</dbReference>
<dbReference type="EMBL" id="MNUV01000036">
    <property type="protein sequence ID" value="OIO07521.1"/>
    <property type="molecule type" value="Genomic_DNA"/>
</dbReference>
<dbReference type="InterPro" id="IPR029063">
    <property type="entry name" value="SAM-dependent_MTases_sf"/>
</dbReference>
<dbReference type="Gene3D" id="3.40.50.150">
    <property type="entry name" value="Vaccinia Virus protein VP39"/>
    <property type="match status" value="1"/>
</dbReference>
<name>A0A1J4T838_9BACT</name>